<gene>
    <name evidence="3" type="primary">pfh1</name>
    <name evidence="3" type="ORF">SNAT2548_LOCUS7082</name>
</gene>
<feature type="compositionally biased region" description="Basic and acidic residues" evidence="1">
    <location>
        <begin position="27"/>
        <end position="47"/>
    </location>
</feature>
<dbReference type="Pfam" id="PF14214">
    <property type="entry name" value="Helitron_like_N"/>
    <property type="match status" value="1"/>
</dbReference>
<dbReference type="Proteomes" id="UP000604046">
    <property type="component" value="Unassembled WGS sequence"/>
</dbReference>
<comment type="caution">
    <text evidence="3">The sequence shown here is derived from an EMBL/GenBank/DDBJ whole genome shotgun (WGS) entry which is preliminary data.</text>
</comment>
<organism evidence="3 4">
    <name type="scientific">Symbiodinium natans</name>
    <dbReference type="NCBI Taxonomy" id="878477"/>
    <lineage>
        <taxon>Eukaryota</taxon>
        <taxon>Sar</taxon>
        <taxon>Alveolata</taxon>
        <taxon>Dinophyceae</taxon>
        <taxon>Suessiales</taxon>
        <taxon>Symbiodiniaceae</taxon>
        <taxon>Symbiodinium</taxon>
    </lineage>
</organism>
<feature type="compositionally biased region" description="Basic and acidic residues" evidence="1">
    <location>
        <begin position="128"/>
        <end position="151"/>
    </location>
</feature>
<proteinExistence type="predicted"/>
<evidence type="ECO:0000313" key="4">
    <source>
        <dbReference type="Proteomes" id="UP000604046"/>
    </source>
</evidence>
<feature type="region of interest" description="Disordered" evidence="1">
    <location>
        <begin position="835"/>
        <end position="857"/>
    </location>
</feature>
<name>A0A812JVE6_9DINO</name>
<feature type="compositionally biased region" description="Basic and acidic residues" evidence="1">
    <location>
        <begin position="93"/>
        <end position="116"/>
    </location>
</feature>
<dbReference type="InterPro" id="IPR025476">
    <property type="entry name" value="Helitron_helicase-like"/>
</dbReference>
<evidence type="ECO:0000259" key="2">
    <source>
        <dbReference type="Pfam" id="PF14214"/>
    </source>
</evidence>
<dbReference type="EMBL" id="CAJNDS010000485">
    <property type="protein sequence ID" value="CAE7211177.1"/>
    <property type="molecule type" value="Genomic_DNA"/>
</dbReference>
<feature type="compositionally biased region" description="Basic and acidic residues" evidence="1">
    <location>
        <begin position="70"/>
        <end position="81"/>
    </location>
</feature>
<dbReference type="PANTHER" id="PTHR47642:SF5">
    <property type="entry name" value="ATP-DEPENDENT DNA HELICASE"/>
    <property type="match status" value="1"/>
</dbReference>
<feature type="non-terminal residue" evidence="3">
    <location>
        <position position="1300"/>
    </location>
</feature>
<feature type="region of interest" description="Disordered" evidence="1">
    <location>
        <begin position="1"/>
        <end position="257"/>
    </location>
</feature>
<dbReference type="InterPro" id="IPR051055">
    <property type="entry name" value="PIF1_helicase"/>
</dbReference>
<evidence type="ECO:0000313" key="3">
    <source>
        <dbReference type="EMBL" id="CAE7211177.1"/>
    </source>
</evidence>
<feature type="region of interest" description="Disordered" evidence="1">
    <location>
        <begin position="464"/>
        <end position="507"/>
    </location>
</feature>
<reference evidence="3" key="1">
    <citation type="submission" date="2021-02" db="EMBL/GenBank/DDBJ databases">
        <authorList>
            <person name="Dougan E. K."/>
            <person name="Rhodes N."/>
            <person name="Thang M."/>
            <person name="Chan C."/>
        </authorList>
    </citation>
    <scope>NUCLEOTIDE SEQUENCE</scope>
</reference>
<evidence type="ECO:0000256" key="1">
    <source>
        <dbReference type="SAM" id="MobiDB-lite"/>
    </source>
</evidence>
<accession>A0A812JVE6</accession>
<dbReference type="OrthoDB" id="416437at2759"/>
<feature type="compositionally biased region" description="Basic and acidic residues" evidence="1">
    <location>
        <begin position="198"/>
        <end position="249"/>
    </location>
</feature>
<feature type="compositionally biased region" description="Basic and acidic residues" evidence="1">
    <location>
        <begin position="163"/>
        <end position="186"/>
    </location>
</feature>
<protein>
    <submittedName>
        <fullName evidence="3">Pfh1 protein</fullName>
    </submittedName>
</protein>
<keyword evidence="4" id="KW-1185">Reference proteome</keyword>
<dbReference type="PANTHER" id="PTHR47642">
    <property type="entry name" value="ATP-DEPENDENT DNA HELICASE"/>
    <property type="match status" value="1"/>
</dbReference>
<sequence length="1300" mass="146516">MAPCQRCRVGNRSGRGQGWCSNPQCRQAEKEERFAQQSAEKRARQQERAAQGAGSRGPVSIAMSMRGKKRELQAKRAEEGVGSRGPMPGSGGRPEEAESERTQRRELQAERAEEGVGSRGPMPGSGGRPEEAESERTQRRELQTERAKEGVGSRGPMPGSGGRPEEAESERTQRRELQAERAKEGVGSRGPMPGSGGRPEEAESERKQRRELQAERAKEGVGSRGPKPEEDSYRTHRRELQAERTEEGMGSRGPKPVATELQQQGYPFPDEDVLSPERAQADYHAFTRSWGRFGLSRICEECRIFTTGKYCRPAKSTGKMLCKDCREKIAKILFPILPPIPEALQHLQPIEQHLIAMARISQVLLDKLPSGGPSAQWGRMYAVLVDDPFICDVLEGATLEEDGTVLVEGVQGKTASPARLDCLHKALQELKTQHRLYQANPAVDRALTRMESILAGKAQPCTSAAATTAHEASQERQTGESGGSHSSALGGEAQHSEDAVASVETMEEKEDKLQMTYLIPKELKAPRAETVELQKARGTAELTDDMDVKFFPHLFSTGTGGWQNGYGSFSQYARKRLLGSDPRFESSPAYIMWLLEMHLKKRLSGNINVRIGNQQAPGGKTKYQEGKGQVFTALRDIPGTSSYVYAKKNVALNMYEQLGVPKFFMTLSCHARQPDILIAVITARLLRLHPERPPEELERQAAEILQCYQADVKFTWDGLSPNQLCNQHPAIVARQFMHQLTQLMYWLSAEHDAKTHLHEDADAEDEPERTPHKAEDDFVQAPATDSAGQHRGVRKERPPFKVVDYLIRIEWQKRGYPHAHILLWVLEWEKPNQKAKVPSENEETEAKPQGPDWSDEEAMDNFTPTCAEDWSDKYIVTKSPGSWRKSTKVSSRDKELNAKLAEFLVHKHTEYCGIKTDGACRFGFPHGPEERTRRRSSQEKYANSRWKSSLATRRVESDKMMGQYNIKILRRWRASMDLQVICELTSASRYILGYALKSEQDQEAQRRMERIVASLTSSNADGAGLGNQQIYKAAHAALQGRTTSTFEACHLLLGFPIVEFSRDNEWIQVGPPETWTLSVPKSEESRALQRPDSYRRSKLDRDGYMPAAQRWYREMQKAFSEQEVEIPVEGGMPTTCQFRDVNFLDFCAAFKYIGVDFPQPRKRPAIVAYRNFSPDQEPEAFYYSRLMLYTVWKDPGDWLRDEDNGSHAAAFRRLAQDVGGHPDFLRSKCFPQMDGTVNAARKLQAVQAAMYMRARMHPAHLRDGWANSKVAQDNYEDSLKILEALKERHGDDIDFVAPDH</sequence>
<feature type="domain" description="Helitron helicase-like" evidence="2">
    <location>
        <begin position="623"/>
        <end position="823"/>
    </location>
</feature>